<dbReference type="InterPro" id="IPR036703">
    <property type="entry name" value="MOB_kinase_act_sf"/>
</dbReference>
<dbReference type="KEGG" id="acan:ACA1_142270"/>
<dbReference type="PANTHER" id="PTHR22599">
    <property type="entry name" value="MPS ONE BINDER KINASE ACTIVATOR-LIKE MOB"/>
    <property type="match status" value="1"/>
</dbReference>
<reference evidence="1 2" key="1">
    <citation type="journal article" date="2013" name="Genome Biol.">
        <title>Genome of Acanthamoeba castellanii highlights extensive lateral gene transfer and early evolution of tyrosine kinase signaling.</title>
        <authorList>
            <person name="Clarke M."/>
            <person name="Lohan A.J."/>
            <person name="Liu B."/>
            <person name="Lagkouvardos I."/>
            <person name="Roy S."/>
            <person name="Zafar N."/>
            <person name="Bertelli C."/>
            <person name="Schilde C."/>
            <person name="Kianianmomeni A."/>
            <person name="Burglin T.R."/>
            <person name="Frech C."/>
            <person name="Turcotte B."/>
            <person name="Kopec K.O."/>
            <person name="Synnott J.M."/>
            <person name="Choo C."/>
            <person name="Paponov I."/>
            <person name="Finkler A."/>
            <person name="Soon Heng Tan C."/>
            <person name="Hutchins A.P."/>
            <person name="Weinmeier T."/>
            <person name="Rattei T."/>
            <person name="Chu J.S."/>
            <person name="Gimenez G."/>
            <person name="Irimia M."/>
            <person name="Rigden D.J."/>
            <person name="Fitzpatrick D.A."/>
            <person name="Lorenzo-Morales J."/>
            <person name="Bateman A."/>
            <person name="Chiu C.H."/>
            <person name="Tang P."/>
            <person name="Hegemann P."/>
            <person name="Fromm H."/>
            <person name="Raoult D."/>
            <person name="Greub G."/>
            <person name="Miranda-Saavedra D."/>
            <person name="Chen N."/>
            <person name="Nash P."/>
            <person name="Ginger M.L."/>
            <person name="Horn M."/>
            <person name="Schaap P."/>
            <person name="Caler L."/>
            <person name="Loftus B."/>
        </authorList>
    </citation>
    <scope>NUCLEOTIDE SEQUENCE [LARGE SCALE GENOMIC DNA]</scope>
    <source>
        <strain evidence="1 2">Neff</strain>
    </source>
</reference>
<proteinExistence type="predicted"/>
<dbReference type="Pfam" id="PF03637">
    <property type="entry name" value="Mob1_phocein"/>
    <property type="match status" value="1"/>
</dbReference>
<evidence type="ECO:0000313" key="1">
    <source>
        <dbReference type="EMBL" id="ELR22536.1"/>
    </source>
</evidence>
<evidence type="ECO:0000313" key="2">
    <source>
        <dbReference type="Proteomes" id="UP000011083"/>
    </source>
</evidence>
<dbReference type="OrthoDB" id="8170117at2759"/>
<organism evidence="1 2">
    <name type="scientific">Acanthamoeba castellanii (strain ATCC 30010 / Neff)</name>
    <dbReference type="NCBI Taxonomy" id="1257118"/>
    <lineage>
        <taxon>Eukaryota</taxon>
        <taxon>Amoebozoa</taxon>
        <taxon>Discosea</taxon>
        <taxon>Longamoebia</taxon>
        <taxon>Centramoebida</taxon>
        <taxon>Acanthamoebidae</taxon>
        <taxon>Acanthamoeba</taxon>
    </lineage>
</organism>
<dbReference type="InterPro" id="IPR005301">
    <property type="entry name" value="MOB_kinase_act_fam"/>
</dbReference>
<dbReference type="GeneID" id="14923478"/>
<dbReference type="SMART" id="SM01388">
    <property type="entry name" value="Mob1_phocein"/>
    <property type="match status" value="1"/>
</dbReference>
<dbReference type="Proteomes" id="UP000011083">
    <property type="component" value="Unassembled WGS sequence"/>
</dbReference>
<gene>
    <name evidence="1" type="ORF">ACA1_142270</name>
</gene>
<dbReference type="VEuPathDB" id="AmoebaDB:ACA1_142270"/>
<dbReference type="OMA" id="WIEIRIN"/>
<dbReference type="EMBL" id="KB007883">
    <property type="protein sequence ID" value="ELR22536.1"/>
    <property type="molecule type" value="Genomic_DNA"/>
</dbReference>
<dbReference type="STRING" id="1257118.L8HDS1"/>
<keyword evidence="2" id="KW-1185">Reference proteome</keyword>
<dbReference type="Gene3D" id="1.20.140.30">
    <property type="entry name" value="MOB kinase activator"/>
    <property type="match status" value="1"/>
</dbReference>
<dbReference type="AlphaFoldDB" id="L8HDS1"/>
<dbReference type="SUPFAM" id="SSF101152">
    <property type="entry name" value="Mob1/phocein"/>
    <property type="match status" value="1"/>
</dbReference>
<name>L8HDS1_ACACF</name>
<protein>
    <submittedName>
        <fullName evidence="1">Mob as tumor suppressorlike protein</fullName>
    </submittedName>
</protein>
<dbReference type="RefSeq" id="XP_004349624.1">
    <property type="nucleotide sequence ID" value="XM_004349574.1"/>
</dbReference>
<sequence length="194" mass="22880">MQADYELHKKSRKTLKNMGDLKAAVLCPDKEHLDEWLAVHTVDFFNHVNILYGSIGEFCTPQTCRIMTAGPKFEYLWAEDGSKRPVKLSAPEYVEKLFTWIQGLIDDENIFPVQPDAPFTKNFRDTIKQVLKRLFRVYAHMYYHHFDKIRGLGEEAHINTCFQHFFFFVDEFKLIDKRDMLPLEELTANLCLKK</sequence>
<accession>L8HDS1</accession>